<dbReference type="Proteomes" id="UP000467841">
    <property type="component" value="Unassembled WGS sequence"/>
</dbReference>
<dbReference type="AlphaFoldDB" id="A0A6D2JRT8"/>
<feature type="transmembrane region" description="Helical" evidence="1">
    <location>
        <begin position="46"/>
        <end position="67"/>
    </location>
</feature>
<reference evidence="2 4" key="1">
    <citation type="submission" date="2020-01" db="EMBL/GenBank/DDBJ databases">
        <authorList>
            <person name="Mishra B."/>
        </authorList>
    </citation>
    <scope>NUCLEOTIDE SEQUENCE [LARGE SCALE GENOMIC DNA]</scope>
</reference>
<sequence length="95" mass="10401">MSTSLDDINNHVTCMAMDCDRFKKLVGEMEGLKESGSKRDIEATRVVRISVACGVVVLVLATIIALLRADILSIHSRLFHLSCRGLTFIHGACVQ</sequence>
<gene>
    <name evidence="2" type="ORF">MERR_LOCUS31660</name>
    <name evidence="3" type="ORF">MERR_LOCUS39835</name>
</gene>
<dbReference type="EMBL" id="CACVBM020001298">
    <property type="protein sequence ID" value="CAA7044425.1"/>
    <property type="molecule type" value="Genomic_DNA"/>
</dbReference>
<proteinExistence type="predicted"/>
<dbReference type="EMBL" id="CACVBM020001503">
    <property type="protein sequence ID" value="CAA7052600.1"/>
    <property type="molecule type" value="Genomic_DNA"/>
</dbReference>
<keyword evidence="1" id="KW-0812">Transmembrane</keyword>
<keyword evidence="1" id="KW-1133">Transmembrane helix</keyword>
<name>A0A6D2JRT8_9BRAS</name>
<evidence type="ECO:0000256" key="1">
    <source>
        <dbReference type="SAM" id="Phobius"/>
    </source>
</evidence>
<evidence type="ECO:0000313" key="3">
    <source>
        <dbReference type="EMBL" id="CAA7052600.1"/>
    </source>
</evidence>
<evidence type="ECO:0000313" key="4">
    <source>
        <dbReference type="Proteomes" id="UP000467841"/>
    </source>
</evidence>
<keyword evidence="4" id="KW-1185">Reference proteome</keyword>
<evidence type="ECO:0000313" key="2">
    <source>
        <dbReference type="EMBL" id="CAA7044425.1"/>
    </source>
</evidence>
<keyword evidence="1" id="KW-0472">Membrane</keyword>
<organism evidence="2 4">
    <name type="scientific">Microthlaspi erraticum</name>
    <dbReference type="NCBI Taxonomy" id="1685480"/>
    <lineage>
        <taxon>Eukaryota</taxon>
        <taxon>Viridiplantae</taxon>
        <taxon>Streptophyta</taxon>
        <taxon>Embryophyta</taxon>
        <taxon>Tracheophyta</taxon>
        <taxon>Spermatophyta</taxon>
        <taxon>Magnoliopsida</taxon>
        <taxon>eudicotyledons</taxon>
        <taxon>Gunneridae</taxon>
        <taxon>Pentapetalae</taxon>
        <taxon>rosids</taxon>
        <taxon>malvids</taxon>
        <taxon>Brassicales</taxon>
        <taxon>Brassicaceae</taxon>
        <taxon>Coluteocarpeae</taxon>
        <taxon>Microthlaspi</taxon>
    </lineage>
</organism>
<accession>A0A6D2JRT8</accession>
<protein>
    <submittedName>
        <fullName evidence="2">Uncharacterized protein</fullName>
    </submittedName>
</protein>